<evidence type="ECO:0000313" key="1">
    <source>
        <dbReference type="EMBL" id="PRP73288.1"/>
    </source>
</evidence>
<proteinExistence type="predicted"/>
<evidence type="ECO:0000313" key="2">
    <source>
        <dbReference type="Proteomes" id="UP000241769"/>
    </source>
</evidence>
<name>A0A2P6MNJ7_9EUKA</name>
<dbReference type="Proteomes" id="UP000241769">
    <property type="component" value="Unassembled WGS sequence"/>
</dbReference>
<protein>
    <submittedName>
        <fullName evidence="1">Uncharacterized protein</fullName>
    </submittedName>
</protein>
<organism evidence="1 2">
    <name type="scientific">Planoprotostelium fungivorum</name>
    <dbReference type="NCBI Taxonomy" id="1890364"/>
    <lineage>
        <taxon>Eukaryota</taxon>
        <taxon>Amoebozoa</taxon>
        <taxon>Evosea</taxon>
        <taxon>Variosea</taxon>
        <taxon>Cavosteliida</taxon>
        <taxon>Cavosteliaceae</taxon>
        <taxon>Planoprotostelium</taxon>
    </lineage>
</organism>
<dbReference type="InParanoid" id="A0A2P6MNJ7"/>
<sequence length="50" mass="5673">MPIFVNPLPCYQDLSASTKHCRLLKAQDTEHIRGKKCELNEESDNSKGII</sequence>
<dbReference type="EMBL" id="MDYQ01000638">
    <property type="protein sequence ID" value="PRP73288.1"/>
    <property type="molecule type" value="Genomic_DNA"/>
</dbReference>
<comment type="caution">
    <text evidence="1">The sequence shown here is derived from an EMBL/GenBank/DDBJ whole genome shotgun (WGS) entry which is preliminary data.</text>
</comment>
<keyword evidence="2" id="KW-1185">Reference proteome</keyword>
<gene>
    <name evidence="1" type="ORF">PROFUN_16884</name>
</gene>
<accession>A0A2P6MNJ7</accession>
<dbReference type="AlphaFoldDB" id="A0A2P6MNJ7"/>
<reference evidence="1 2" key="1">
    <citation type="journal article" date="2018" name="Genome Biol. Evol.">
        <title>Multiple Roots of Fruiting Body Formation in Amoebozoa.</title>
        <authorList>
            <person name="Hillmann F."/>
            <person name="Forbes G."/>
            <person name="Novohradska S."/>
            <person name="Ferling I."/>
            <person name="Riege K."/>
            <person name="Groth M."/>
            <person name="Westermann M."/>
            <person name="Marz M."/>
            <person name="Spaller T."/>
            <person name="Winckler T."/>
            <person name="Schaap P."/>
            <person name="Glockner G."/>
        </authorList>
    </citation>
    <scope>NUCLEOTIDE SEQUENCE [LARGE SCALE GENOMIC DNA]</scope>
    <source>
        <strain evidence="1 2">Jena</strain>
    </source>
</reference>